<accession>A0A167R3Q7</accession>
<evidence type="ECO:0000259" key="2">
    <source>
        <dbReference type="Pfam" id="PF20411"/>
    </source>
</evidence>
<evidence type="ECO:0000313" key="4">
    <source>
        <dbReference type="Proteomes" id="UP000076738"/>
    </source>
</evidence>
<dbReference type="InterPro" id="IPR046520">
    <property type="entry name" value="DUF6697"/>
</dbReference>
<feature type="domain" description="DUF6697" evidence="2">
    <location>
        <begin position="72"/>
        <end position="281"/>
    </location>
</feature>
<protein>
    <recommendedName>
        <fullName evidence="2">DUF6697 domain-containing protein</fullName>
    </recommendedName>
</protein>
<sequence>MRVKQAEEQVVLPPSVPNFKHEVKKEEKKPRIKEEPKLFTLSPEGVLRRLGIIDQKPILIEHLEPEYVARTTSRVHFLSRRYGGSQQAPTPRPSQRFRNAHGMQQFCFLMSSWHPYAPKQPGEPGLAFLRVPECFQEPGGVTAIPTWVRRSSDRWQYIGHYRFVPSEPLTVEEWMDQDVSVRETRIAHIFTKDWQTRKDLPGGKMARYRCARHIAWRELQLAGESRYPTEEEIQREIDSARYREVTADLVREDFASGILKVNVCAMECYGYDEKFQRELVEGFSQPKRTWARVFNDVKDEESDSDIEVIERPGPQSRKRPRRDTQAVAKRPAQRRRMVKEEESDSDVEIIERPGPQSRKRPRRGTQAVVERPAQRRRMVLDYVEIVVPKWLVRMREREESPEL</sequence>
<dbReference type="Proteomes" id="UP000076738">
    <property type="component" value="Unassembled WGS sequence"/>
</dbReference>
<organism evidence="3 4">
    <name type="scientific">Calocera viscosa (strain TUFC12733)</name>
    <dbReference type="NCBI Taxonomy" id="1330018"/>
    <lineage>
        <taxon>Eukaryota</taxon>
        <taxon>Fungi</taxon>
        <taxon>Dikarya</taxon>
        <taxon>Basidiomycota</taxon>
        <taxon>Agaricomycotina</taxon>
        <taxon>Dacrymycetes</taxon>
        <taxon>Dacrymycetales</taxon>
        <taxon>Dacrymycetaceae</taxon>
        <taxon>Calocera</taxon>
    </lineage>
</organism>
<evidence type="ECO:0000313" key="3">
    <source>
        <dbReference type="EMBL" id="KZP00532.1"/>
    </source>
</evidence>
<keyword evidence="4" id="KW-1185">Reference proteome</keyword>
<dbReference type="EMBL" id="KV417269">
    <property type="protein sequence ID" value="KZP00532.1"/>
    <property type="molecule type" value="Genomic_DNA"/>
</dbReference>
<reference evidence="3 4" key="1">
    <citation type="journal article" date="2016" name="Mol. Biol. Evol.">
        <title>Comparative Genomics of Early-Diverging Mushroom-Forming Fungi Provides Insights into the Origins of Lignocellulose Decay Capabilities.</title>
        <authorList>
            <person name="Nagy L.G."/>
            <person name="Riley R."/>
            <person name="Tritt A."/>
            <person name="Adam C."/>
            <person name="Daum C."/>
            <person name="Floudas D."/>
            <person name="Sun H."/>
            <person name="Yadav J.S."/>
            <person name="Pangilinan J."/>
            <person name="Larsson K.H."/>
            <person name="Matsuura K."/>
            <person name="Barry K."/>
            <person name="Labutti K."/>
            <person name="Kuo R."/>
            <person name="Ohm R.A."/>
            <person name="Bhattacharya S.S."/>
            <person name="Shirouzu T."/>
            <person name="Yoshinaga Y."/>
            <person name="Martin F.M."/>
            <person name="Grigoriev I.V."/>
            <person name="Hibbett D.S."/>
        </authorList>
    </citation>
    <scope>NUCLEOTIDE SEQUENCE [LARGE SCALE GENOMIC DNA]</scope>
    <source>
        <strain evidence="3 4">TUFC12733</strain>
    </source>
</reference>
<proteinExistence type="predicted"/>
<dbReference type="Pfam" id="PF20411">
    <property type="entry name" value="DUF6697"/>
    <property type="match status" value="1"/>
</dbReference>
<dbReference type="STRING" id="1330018.A0A167R3Q7"/>
<name>A0A167R3Q7_CALVF</name>
<gene>
    <name evidence="3" type="ORF">CALVIDRAFT_533533</name>
</gene>
<evidence type="ECO:0000256" key="1">
    <source>
        <dbReference type="SAM" id="MobiDB-lite"/>
    </source>
</evidence>
<dbReference type="OrthoDB" id="3176940at2759"/>
<feature type="region of interest" description="Disordered" evidence="1">
    <location>
        <begin position="302"/>
        <end position="371"/>
    </location>
</feature>
<dbReference type="AlphaFoldDB" id="A0A167R3Q7"/>